<dbReference type="Gene3D" id="3.40.630.30">
    <property type="match status" value="1"/>
</dbReference>
<dbReference type="EMBL" id="BRZA01000003">
    <property type="protein sequence ID" value="GLC89425.1"/>
    <property type="molecule type" value="Genomic_DNA"/>
</dbReference>
<evidence type="ECO:0000259" key="1">
    <source>
        <dbReference type="PROSITE" id="PS51186"/>
    </source>
</evidence>
<dbReference type="SUPFAM" id="SSF55729">
    <property type="entry name" value="Acyl-CoA N-acyltransferases (Nat)"/>
    <property type="match status" value="1"/>
</dbReference>
<dbReference type="InterPro" id="IPR000182">
    <property type="entry name" value="GNAT_dom"/>
</dbReference>
<dbReference type="PROSITE" id="PS51186">
    <property type="entry name" value="GNAT"/>
    <property type="match status" value="1"/>
</dbReference>
<sequence length="147" mass="17252">MTWKIQTYDDLTKNELYRILQLREKVFIVEQQCYYEDLDNHDQQALHLSYVKEDKLVAYARILPPGEKVEMASFGRVIISPEARGTGLGKELVQLAIDTIEKEWSNQKIFIEAQAYLLDFYRAFGFQQVSDVYDYDGIPHIDMLYEG</sequence>
<evidence type="ECO:0000313" key="2">
    <source>
        <dbReference type="EMBL" id="GLC89425.1"/>
    </source>
</evidence>
<dbReference type="InterPro" id="IPR016181">
    <property type="entry name" value="Acyl_CoA_acyltransferase"/>
</dbReference>
<name>A0ABQ5NM50_9BACI</name>
<reference evidence="2" key="1">
    <citation type="submission" date="2022-08" db="EMBL/GenBank/DDBJ databases">
        <title>Draft genome sequence of Lysinibacillus sp. strain KH24.</title>
        <authorList>
            <person name="Kanbe H."/>
            <person name="Itoh H."/>
        </authorList>
    </citation>
    <scope>NUCLEOTIDE SEQUENCE</scope>
    <source>
        <strain evidence="2">KH24</strain>
    </source>
</reference>
<proteinExistence type="predicted"/>
<dbReference type="RefSeq" id="WP_264989196.1">
    <property type="nucleotide sequence ID" value="NZ_BRZA01000003.1"/>
</dbReference>
<evidence type="ECO:0000313" key="3">
    <source>
        <dbReference type="Proteomes" id="UP001065593"/>
    </source>
</evidence>
<dbReference type="Proteomes" id="UP001065593">
    <property type="component" value="Unassembled WGS sequence"/>
</dbReference>
<keyword evidence="3" id="KW-1185">Reference proteome</keyword>
<gene>
    <name evidence="2" type="ORF">LYSBPC_25520</name>
</gene>
<organism evidence="2 3">
    <name type="scientific">Lysinibacillus piscis</name>
    <dbReference type="NCBI Taxonomy" id="2518931"/>
    <lineage>
        <taxon>Bacteria</taxon>
        <taxon>Bacillati</taxon>
        <taxon>Bacillota</taxon>
        <taxon>Bacilli</taxon>
        <taxon>Bacillales</taxon>
        <taxon>Bacillaceae</taxon>
        <taxon>Lysinibacillus</taxon>
    </lineage>
</organism>
<protein>
    <submittedName>
        <fullName evidence="2">Acetyltransferase</fullName>
    </submittedName>
</protein>
<dbReference type="Pfam" id="PF13673">
    <property type="entry name" value="Acetyltransf_10"/>
    <property type="match status" value="1"/>
</dbReference>
<dbReference type="CDD" id="cd04301">
    <property type="entry name" value="NAT_SF"/>
    <property type="match status" value="1"/>
</dbReference>
<feature type="domain" description="N-acetyltransferase" evidence="1">
    <location>
        <begin position="6"/>
        <end position="147"/>
    </location>
</feature>
<comment type="caution">
    <text evidence="2">The sequence shown here is derived from an EMBL/GenBank/DDBJ whole genome shotgun (WGS) entry which is preliminary data.</text>
</comment>
<accession>A0ABQ5NM50</accession>